<evidence type="ECO:0000256" key="11">
    <source>
        <dbReference type="ARBA" id="ARBA00033158"/>
    </source>
</evidence>
<organism evidence="12 13">
    <name type="scientific">Isoalcanivorax beigongshangi</name>
    <dbReference type="NCBI Taxonomy" id="3238810"/>
    <lineage>
        <taxon>Bacteria</taxon>
        <taxon>Pseudomonadati</taxon>
        <taxon>Pseudomonadota</taxon>
        <taxon>Gammaproteobacteria</taxon>
        <taxon>Oceanospirillales</taxon>
        <taxon>Alcanivoracaceae</taxon>
        <taxon>Isoalcanivorax</taxon>
    </lineage>
</organism>
<evidence type="ECO:0000256" key="6">
    <source>
        <dbReference type="ARBA" id="ARBA00023054"/>
    </source>
</evidence>
<protein>
    <recommendedName>
        <fullName evidence="3">Cell division protein ZapA</fullName>
    </recommendedName>
    <alternativeName>
        <fullName evidence="11">Z ring-associated protein ZapA</fullName>
    </alternativeName>
</protein>
<reference evidence="12 13" key="1">
    <citation type="submission" date="2024-07" db="EMBL/GenBank/DDBJ databases">
        <authorList>
            <person name="Ren Q."/>
        </authorList>
    </citation>
    <scope>NUCLEOTIDE SEQUENCE [LARGE SCALE GENOMIC DNA]</scope>
    <source>
        <strain evidence="12 13">REN37</strain>
    </source>
</reference>
<evidence type="ECO:0000256" key="5">
    <source>
        <dbReference type="ARBA" id="ARBA00022618"/>
    </source>
</evidence>
<comment type="subunit">
    <text evidence="10">Homodimer. Interacts with FtsZ.</text>
</comment>
<keyword evidence="7" id="KW-0717">Septation</keyword>
<name>A0ABV4AJR5_9GAMM</name>
<evidence type="ECO:0000256" key="7">
    <source>
        <dbReference type="ARBA" id="ARBA00023210"/>
    </source>
</evidence>
<evidence type="ECO:0000256" key="8">
    <source>
        <dbReference type="ARBA" id="ARBA00023306"/>
    </source>
</evidence>
<keyword evidence="13" id="KW-1185">Reference proteome</keyword>
<evidence type="ECO:0000313" key="13">
    <source>
        <dbReference type="Proteomes" id="UP001562065"/>
    </source>
</evidence>
<dbReference type="InterPro" id="IPR036192">
    <property type="entry name" value="Cell_div_ZapA-like_sf"/>
</dbReference>
<comment type="similarity">
    <text evidence="2">Belongs to the ZapA family. Type 1 subfamily.</text>
</comment>
<dbReference type="Pfam" id="PF05164">
    <property type="entry name" value="ZapA"/>
    <property type="match status" value="1"/>
</dbReference>
<keyword evidence="6" id="KW-0175">Coiled coil</keyword>
<dbReference type="PANTHER" id="PTHR34981">
    <property type="entry name" value="CELL DIVISION PROTEIN ZAPA"/>
    <property type="match status" value="1"/>
</dbReference>
<dbReference type="PANTHER" id="PTHR34981:SF1">
    <property type="entry name" value="CELL DIVISION PROTEIN ZAPA"/>
    <property type="match status" value="1"/>
</dbReference>
<dbReference type="RefSeq" id="WP_369456132.1">
    <property type="nucleotide sequence ID" value="NZ_JBGCUO010000002.1"/>
</dbReference>
<dbReference type="InterPro" id="IPR042233">
    <property type="entry name" value="Cell_div_ZapA_N"/>
</dbReference>
<evidence type="ECO:0000256" key="1">
    <source>
        <dbReference type="ARBA" id="ARBA00004496"/>
    </source>
</evidence>
<gene>
    <name evidence="12" type="ORF">AB5I84_11930</name>
</gene>
<evidence type="ECO:0000256" key="10">
    <source>
        <dbReference type="ARBA" id="ARBA00026068"/>
    </source>
</evidence>
<evidence type="ECO:0000313" key="12">
    <source>
        <dbReference type="EMBL" id="MEY1662860.1"/>
    </source>
</evidence>
<keyword evidence="5 12" id="KW-0132">Cell division</keyword>
<keyword evidence="4" id="KW-0963">Cytoplasm</keyword>
<sequence length="106" mass="12070">MSEVSSVVVHLLDKEYRVSCPPGERDSLLRAARFLDERLRQVRDANVIGLERIAVMAALNLSHELLQTSHSLVASNNANDRLSRLLQKVDEELDAHRQRQRPDNES</sequence>
<dbReference type="SUPFAM" id="SSF102829">
    <property type="entry name" value="Cell division protein ZapA-like"/>
    <property type="match status" value="1"/>
</dbReference>
<comment type="caution">
    <text evidence="12">The sequence shown here is derived from an EMBL/GenBank/DDBJ whole genome shotgun (WGS) entry which is preliminary data.</text>
</comment>
<dbReference type="EMBL" id="JBGCUO010000002">
    <property type="protein sequence ID" value="MEY1662860.1"/>
    <property type="molecule type" value="Genomic_DNA"/>
</dbReference>
<comment type="subcellular location">
    <subcellularLocation>
        <location evidence="1">Cytoplasm</location>
    </subcellularLocation>
</comment>
<keyword evidence="8" id="KW-0131">Cell cycle</keyword>
<dbReference type="Gene3D" id="3.30.160.880">
    <property type="entry name" value="Cell division protein ZapA protomer, N-terminal domain"/>
    <property type="match status" value="1"/>
</dbReference>
<dbReference type="Proteomes" id="UP001562065">
    <property type="component" value="Unassembled WGS sequence"/>
</dbReference>
<dbReference type="Gene3D" id="1.20.5.50">
    <property type="match status" value="1"/>
</dbReference>
<accession>A0ABV4AJR5</accession>
<evidence type="ECO:0000256" key="3">
    <source>
        <dbReference type="ARBA" id="ARBA00015195"/>
    </source>
</evidence>
<dbReference type="GO" id="GO:0051301">
    <property type="term" value="P:cell division"/>
    <property type="evidence" value="ECO:0007669"/>
    <property type="project" value="UniProtKB-KW"/>
</dbReference>
<evidence type="ECO:0000256" key="2">
    <source>
        <dbReference type="ARBA" id="ARBA00010074"/>
    </source>
</evidence>
<proteinExistence type="inferred from homology"/>
<evidence type="ECO:0000256" key="9">
    <source>
        <dbReference type="ARBA" id="ARBA00024910"/>
    </source>
</evidence>
<dbReference type="InterPro" id="IPR007838">
    <property type="entry name" value="Cell_div_ZapA-like"/>
</dbReference>
<comment type="function">
    <text evidence="9">Activator of cell division through the inhibition of FtsZ GTPase activity, therefore promoting FtsZ assembly into bundles of protofilaments necessary for the formation of the division Z ring. It is recruited early at mid-cell but it is not essential for cell division.</text>
</comment>
<evidence type="ECO:0000256" key="4">
    <source>
        <dbReference type="ARBA" id="ARBA00022490"/>
    </source>
</evidence>